<reference evidence="3" key="2">
    <citation type="submission" date="2024-06" db="EMBL/GenBank/DDBJ databases">
        <authorList>
            <person name="Campbell A.G."/>
        </authorList>
    </citation>
    <scope>NUCLEOTIDE SEQUENCE</scope>
    <source>
        <strain evidence="3">EM17</strain>
    </source>
</reference>
<dbReference type="SUPFAM" id="SSF51735">
    <property type="entry name" value="NAD(P)-binding Rossmann-fold domains"/>
    <property type="match status" value="1"/>
</dbReference>
<comment type="caution">
    <text evidence="2">The sequence shown here is derived from an EMBL/GenBank/DDBJ whole genome shotgun (WGS) entry which is preliminary data.</text>
</comment>
<dbReference type="EMBL" id="JBELQD010000008">
    <property type="protein sequence ID" value="MER2288598.1"/>
    <property type="molecule type" value="Genomic_DNA"/>
</dbReference>
<dbReference type="Gene3D" id="3.40.50.720">
    <property type="entry name" value="NAD(P)-binding Rossmann-like Domain"/>
    <property type="match status" value="1"/>
</dbReference>
<dbReference type="GO" id="GO:0004029">
    <property type="term" value="F:aldehyde dehydrogenase (NAD+) activity"/>
    <property type="evidence" value="ECO:0007669"/>
    <property type="project" value="TreeGrafter"/>
</dbReference>
<protein>
    <submittedName>
        <fullName evidence="3">NAD-dependent epimerase/dehydratase family protein</fullName>
    </submittedName>
    <submittedName>
        <fullName evidence="2">Nucleoside-diphosphate-sugar epimerase</fullName>
    </submittedName>
</protein>
<dbReference type="RefSeq" id="WP_052311398.1">
    <property type="nucleotide sequence ID" value="NZ_FOQW01000002.1"/>
</dbReference>
<dbReference type="Proteomes" id="UP001432995">
    <property type="component" value="Unassembled WGS sequence"/>
</dbReference>
<proteinExistence type="predicted"/>
<evidence type="ECO:0000313" key="2">
    <source>
        <dbReference type="EMBL" id="MDQ0547136.1"/>
    </source>
</evidence>
<dbReference type="PANTHER" id="PTHR48079">
    <property type="entry name" value="PROTEIN YEEZ"/>
    <property type="match status" value="1"/>
</dbReference>
<keyword evidence="5" id="KW-1185">Reference proteome</keyword>
<dbReference type="PANTHER" id="PTHR48079:SF6">
    <property type="entry name" value="NAD(P)-BINDING DOMAIN-CONTAINING PROTEIN-RELATED"/>
    <property type="match status" value="1"/>
</dbReference>
<dbReference type="AlphaFoldDB" id="A0AAJ1TUE1"/>
<dbReference type="Pfam" id="PF01370">
    <property type="entry name" value="Epimerase"/>
    <property type="match status" value="1"/>
</dbReference>
<dbReference type="InterPro" id="IPR051783">
    <property type="entry name" value="NAD(P)-dependent_oxidoreduct"/>
</dbReference>
<dbReference type="Proteomes" id="UP001223420">
    <property type="component" value="Unassembled WGS sequence"/>
</dbReference>
<name>A0AAJ1TUE1_9HYPH</name>
<dbReference type="GeneID" id="90830231"/>
<feature type="domain" description="NAD-dependent epimerase/dehydratase" evidence="1">
    <location>
        <begin position="8"/>
        <end position="158"/>
    </location>
</feature>
<accession>A0AAJ1TUE1</accession>
<sequence>MRAGWRGSDAVVHAASPGDANTAAYDETAACAIIGELRGTSKRFIYTSGCLVYGPTGDTPATEGSPLRALELVRFREALEREILDTAGDGIHPVVIRPGWVYGNRGGTAMMMVCAAAEHGVARYVGDGRNRWTTVHADDLADLYALALERAPAGSVFNGVHGAATTLIEIARAASEAAGAGGRVEAWTLEDARSVLWAFADAIACDQVISGEKAERELGWRPSRRSIIDELRSYRSATD</sequence>
<dbReference type="EMBL" id="JAUSWL010000021">
    <property type="protein sequence ID" value="MDQ0547136.1"/>
    <property type="molecule type" value="Genomic_DNA"/>
</dbReference>
<organism evidence="2 4">
    <name type="scientific">Methylobacterium brachiatum</name>
    <dbReference type="NCBI Taxonomy" id="269660"/>
    <lineage>
        <taxon>Bacteria</taxon>
        <taxon>Pseudomonadati</taxon>
        <taxon>Pseudomonadota</taxon>
        <taxon>Alphaproteobacteria</taxon>
        <taxon>Hyphomicrobiales</taxon>
        <taxon>Methylobacteriaceae</taxon>
        <taxon>Methylobacterium</taxon>
    </lineage>
</organism>
<reference evidence="2" key="1">
    <citation type="submission" date="2023-07" db="EMBL/GenBank/DDBJ databases">
        <title>Genomic Encyclopedia of Type Strains, Phase IV (KMG-IV): sequencing the most valuable type-strain genomes for metagenomic binning, comparative biology and taxonomic classification.</title>
        <authorList>
            <person name="Goeker M."/>
        </authorList>
    </citation>
    <scope>NUCLEOTIDE SEQUENCE</scope>
    <source>
        <strain evidence="2">DSM 19569</strain>
    </source>
</reference>
<gene>
    <name evidence="3" type="ORF">ABS770_10040</name>
    <name evidence="2" type="ORF">QO001_006091</name>
</gene>
<evidence type="ECO:0000313" key="4">
    <source>
        <dbReference type="Proteomes" id="UP001223420"/>
    </source>
</evidence>
<dbReference type="GO" id="GO:0005737">
    <property type="term" value="C:cytoplasm"/>
    <property type="evidence" value="ECO:0007669"/>
    <property type="project" value="TreeGrafter"/>
</dbReference>
<evidence type="ECO:0000313" key="5">
    <source>
        <dbReference type="Proteomes" id="UP001432995"/>
    </source>
</evidence>
<evidence type="ECO:0000313" key="3">
    <source>
        <dbReference type="EMBL" id="MER2288598.1"/>
    </source>
</evidence>
<dbReference type="InterPro" id="IPR036291">
    <property type="entry name" value="NAD(P)-bd_dom_sf"/>
</dbReference>
<dbReference type="InterPro" id="IPR001509">
    <property type="entry name" value="Epimerase_deHydtase"/>
</dbReference>
<evidence type="ECO:0000259" key="1">
    <source>
        <dbReference type="Pfam" id="PF01370"/>
    </source>
</evidence>